<dbReference type="NCBIfam" id="NF038065">
    <property type="entry name" value="Pr6Pr"/>
    <property type="match status" value="1"/>
</dbReference>
<feature type="transmembrane region" description="Helical" evidence="1">
    <location>
        <begin position="148"/>
        <end position="167"/>
    </location>
</feature>
<dbReference type="EMBL" id="JANUGQ010000033">
    <property type="protein sequence ID" value="MCS0639291.1"/>
    <property type="molecule type" value="Genomic_DNA"/>
</dbReference>
<accession>A0ABT2CPV4</accession>
<sequence>MTGPLSTHVPASAVVPPVRRPYTAAFRALVALAAVTGIVIDLALGSPGRVLSYFTVQSNLFVAVVFALAARRAWSARPPLPAPLTGAALLYISVTGLVYHLVLAADVSSSSPAASLATQLLHTATPLAALLDWLLLTRPGDLRLRHTPWWLLYPPAYLLYSLARGALLPPGPTARYPYPFLDVDTQGYAAVLGNASVLGLTFCALATLMIGLDRVRPYVRGPENRISPPGPGGLK</sequence>
<keyword evidence="3" id="KW-1185">Reference proteome</keyword>
<organism evidence="2 3">
    <name type="scientific">Streptomyces pyxinae</name>
    <dbReference type="NCBI Taxonomy" id="2970734"/>
    <lineage>
        <taxon>Bacteria</taxon>
        <taxon>Bacillati</taxon>
        <taxon>Actinomycetota</taxon>
        <taxon>Actinomycetes</taxon>
        <taxon>Kitasatosporales</taxon>
        <taxon>Streptomycetaceae</taxon>
        <taxon>Streptomyces</taxon>
    </lineage>
</organism>
<dbReference type="RefSeq" id="WP_258790623.1">
    <property type="nucleotide sequence ID" value="NZ_JANUGQ010000033.1"/>
</dbReference>
<evidence type="ECO:0000313" key="2">
    <source>
        <dbReference type="EMBL" id="MCS0639291.1"/>
    </source>
</evidence>
<feature type="transmembrane region" description="Helical" evidence="1">
    <location>
        <begin position="24"/>
        <end position="44"/>
    </location>
</feature>
<comment type="caution">
    <text evidence="2">The sequence shown here is derived from an EMBL/GenBank/DDBJ whole genome shotgun (WGS) entry which is preliminary data.</text>
</comment>
<evidence type="ECO:0000313" key="3">
    <source>
        <dbReference type="Proteomes" id="UP001431313"/>
    </source>
</evidence>
<gene>
    <name evidence="2" type="ORF">NX801_27360</name>
</gene>
<keyword evidence="1" id="KW-0812">Transmembrane</keyword>
<dbReference type="Proteomes" id="UP001431313">
    <property type="component" value="Unassembled WGS sequence"/>
</dbReference>
<evidence type="ECO:0000256" key="1">
    <source>
        <dbReference type="SAM" id="Phobius"/>
    </source>
</evidence>
<dbReference type="InterPro" id="IPR049713">
    <property type="entry name" value="Pr6Pr-like"/>
</dbReference>
<name>A0ABT2CPV4_9ACTN</name>
<protein>
    <submittedName>
        <fullName evidence="2">Pr6Pr family membrane protein</fullName>
    </submittedName>
</protein>
<reference evidence="2" key="1">
    <citation type="submission" date="2022-08" db="EMBL/GenBank/DDBJ databases">
        <authorList>
            <person name="Somphong A."/>
            <person name="Phongsopitanun W."/>
        </authorList>
    </citation>
    <scope>NUCLEOTIDE SEQUENCE</scope>
    <source>
        <strain evidence="2">LP05-1</strain>
    </source>
</reference>
<feature type="transmembrane region" description="Helical" evidence="1">
    <location>
        <begin position="82"/>
        <end position="102"/>
    </location>
</feature>
<feature type="transmembrane region" description="Helical" evidence="1">
    <location>
        <begin position="187"/>
        <end position="212"/>
    </location>
</feature>
<feature type="transmembrane region" description="Helical" evidence="1">
    <location>
        <begin position="50"/>
        <end position="70"/>
    </location>
</feature>
<feature type="transmembrane region" description="Helical" evidence="1">
    <location>
        <begin position="114"/>
        <end position="136"/>
    </location>
</feature>
<keyword evidence="1" id="KW-0472">Membrane</keyword>
<keyword evidence="1" id="KW-1133">Transmembrane helix</keyword>
<proteinExistence type="predicted"/>